<dbReference type="eggNOG" id="KOG3873">
    <property type="taxonomic scope" value="Eukaryota"/>
</dbReference>
<comment type="subcellular location">
    <subcellularLocation>
        <location evidence="1">Membrane</location>
        <topology evidence="1">Multi-pass membrane protein</topology>
    </subcellularLocation>
</comment>
<evidence type="ECO:0000256" key="11">
    <source>
        <dbReference type="ARBA" id="ARBA00023098"/>
    </source>
</evidence>
<evidence type="ECO:0000259" key="15">
    <source>
        <dbReference type="Pfam" id="PF03372"/>
    </source>
</evidence>
<evidence type="ECO:0000256" key="7">
    <source>
        <dbReference type="ARBA" id="ARBA00022801"/>
    </source>
</evidence>
<dbReference type="PANTHER" id="PTHR16320:SF24">
    <property type="entry name" value="PHOSPHODIESTERASE, PUTATIVE-RELATED"/>
    <property type="match status" value="1"/>
</dbReference>
<dbReference type="GO" id="GO:0016020">
    <property type="term" value="C:membrane"/>
    <property type="evidence" value="ECO:0007669"/>
    <property type="project" value="UniProtKB-SubCell"/>
</dbReference>
<evidence type="ECO:0000256" key="6">
    <source>
        <dbReference type="ARBA" id="ARBA00022723"/>
    </source>
</evidence>
<name>N1PKE3_DOTSN</name>
<dbReference type="PANTHER" id="PTHR16320">
    <property type="entry name" value="SPHINGOMYELINASE FAMILY MEMBER"/>
    <property type="match status" value="1"/>
</dbReference>
<dbReference type="SUPFAM" id="SSF56219">
    <property type="entry name" value="DNase I-like"/>
    <property type="match status" value="1"/>
</dbReference>
<dbReference type="Pfam" id="PF03372">
    <property type="entry name" value="Exo_endo_phos"/>
    <property type="match status" value="1"/>
</dbReference>
<comment type="pathway">
    <text evidence="2">Lipid metabolism; sphingolipid metabolism.</text>
</comment>
<dbReference type="GO" id="GO:0006665">
    <property type="term" value="P:sphingolipid metabolic process"/>
    <property type="evidence" value="ECO:0007669"/>
    <property type="project" value="UniProtKB-KW"/>
</dbReference>
<dbReference type="AlphaFoldDB" id="N1PKE3"/>
<sequence>MTETNTSTPHPILSLPSTLRIVSLNCWGLKFISKFRHERLTEIGRQLTLSHPVPEIVGLQECWTQQDYLQIRELTRHILPYGKFYWSGVFGGGLAILSKWPIEESSMYRYPLNGRPAAFWRGDWYVGKGVACARIRIGPREKEVVEVFCTHLHAPYEREPNDSYICHRTAQAWEIAKLMRHARERGHVVVGLGDFNMVPRSLAHQIVEGHGGGVRDVWRVLYPDSAVGSAESEAERERGNSVPTVRECLELHGATCDSRLNTWRWSKEEQKALTKGRGAKVDVEAEDVKARRLDYIFFADNVAATGHKWEVESVEVGMTMRHPELRCSLSDHFSIETTLVRSPAPQDRRKTTEPLVRHLDPATYQLIHDMITKYDTRERSQRRLQLIHFWASLVVSIGCLTAVWWSPRNYVSFILMLISTLGLSSGVLDGLMGFLFVKTELRALKEFKFDIENAADQARALGERPATQREVAGKMREALREREGEPDHEVLRP</sequence>
<dbReference type="GO" id="GO:0000324">
    <property type="term" value="C:fungal-type vacuole"/>
    <property type="evidence" value="ECO:0007669"/>
    <property type="project" value="EnsemblFungi"/>
</dbReference>
<dbReference type="OMA" id="IEESSMF"/>
<evidence type="ECO:0000256" key="13">
    <source>
        <dbReference type="SAM" id="MobiDB-lite"/>
    </source>
</evidence>
<evidence type="ECO:0000256" key="1">
    <source>
        <dbReference type="ARBA" id="ARBA00004141"/>
    </source>
</evidence>
<keyword evidence="9" id="KW-0746">Sphingolipid metabolism</keyword>
<reference evidence="17" key="1">
    <citation type="journal article" date="2012" name="PLoS Genet.">
        <title>The genomes of the fungal plant pathogens Cladosporium fulvum and Dothistroma septosporum reveal adaptation to different hosts and lifestyles but also signatures of common ancestry.</title>
        <authorList>
            <person name="de Wit P.J.G.M."/>
            <person name="van der Burgt A."/>
            <person name="Oekmen B."/>
            <person name="Stergiopoulos I."/>
            <person name="Abd-Elsalam K.A."/>
            <person name="Aerts A.L."/>
            <person name="Bahkali A.H."/>
            <person name="Beenen H.G."/>
            <person name="Chettri P."/>
            <person name="Cox M.P."/>
            <person name="Datema E."/>
            <person name="de Vries R.P."/>
            <person name="Dhillon B."/>
            <person name="Ganley A.R."/>
            <person name="Griffiths S.A."/>
            <person name="Guo Y."/>
            <person name="Hamelin R.C."/>
            <person name="Henrissat B."/>
            <person name="Kabir M.S."/>
            <person name="Jashni M.K."/>
            <person name="Kema G."/>
            <person name="Klaubauf S."/>
            <person name="Lapidus A."/>
            <person name="Levasseur A."/>
            <person name="Lindquist E."/>
            <person name="Mehrabi R."/>
            <person name="Ohm R.A."/>
            <person name="Owen T.J."/>
            <person name="Salamov A."/>
            <person name="Schwelm A."/>
            <person name="Schijlen E."/>
            <person name="Sun H."/>
            <person name="van den Burg H.A."/>
            <person name="van Ham R.C.H.J."/>
            <person name="Zhang S."/>
            <person name="Goodwin S.B."/>
            <person name="Grigoriev I.V."/>
            <person name="Collemare J."/>
            <person name="Bradshaw R.E."/>
        </authorList>
    </citation>
    <scope>NUCLEOTIDE SEQUENCE [LARGE SCALE GENOMIC DNA]</scope>
    <source>
        <strain evidence="17">NZE10 / CBS 128990</strain>
    </source>
</reference>
<keyword evidence="6" id="KW-0479">Metal-binding</keyword>
<evidence type="ECO:0000256" key="14">
    <source>
        <dbReference type="SAM" id="Phobius"/>
    </source>
</evidence>
<evidence type="ECO:0000256" key="9">
    <source>
        <dbReference type="ARBA" id="ARBA00022919"/>
    </source>
</evidence>
<dbReference type="Proteomes" id="UP000016933">
    <property type="component" value="Unassembled WGS sequence"/>
</dbReference>
<dbReference type="InterPro" id="IPR036691">
    <property type="entry name" value="Endo/exonu/phosph_ase_sf"/>
</dbReference>
<feature type="domain" description="Endonuclease/exonuclease/phosphatase" evidence="15">
    <location>
        <begin position="23"/>
        <end position="332"/>
    </location>
</feature>
<dbReference type="GO" id="GO:0052714">
    <property type="term" value="F:mannosyl-inositol phosphorylceramide phospholipase activity"/>
    <property type="evidence" value="ECO:0007669"/>
    <property type="project" value="EnsemblFungi"/>
</dbReference>
<evidence type="ECO:0000313" key="17">
    <source>
        <dbReference type="Proteomes" id="UP000016933"/>
    </source>
</evidence>
<keyword evidence="7" id="KW-0378">Hydrolase</keyword>
<dbReference type="OrthoDB" id="387657at2759"/>
<gene>
    <name evidence="16" type="ORF">DOTSEDRAFT_174819</name>
</gene>
<dbReference type="EMBL" id="KB446541">
    <property type="protein sequence ID" value="EME42030.1"/>
    <property type="molecule type" value="Genomic_DNA"/>
</dbReference>
<evidence type="ECO:0000256" key="3">
    <source>
        <dbReference type="ARBA" id="ARBA00004991"/>
    </source>
</evidence>
<organism evidence="16 17">
    <name type="scientific">Dothistroma septosporum (strain NZE10 / CBS 128990)</name>
    <name type="common">Red band needle blight fungus</name>
    <name type="synonym">Mycosphaerella pini</name>
    <dbReference type="NCBI Taxonomy" id="675120"/>
    <lineage>
        <taxon>Eukaryota</taxon>
        <taxon>Fungi</taxon>
        <taxon>Dikarya</taxon>
        <taxon>Ascomycota</taxon>
        <taxon>Pezizomycotina</taxon>
        <taxon>Dothideomycetes</taxon>
        <taxon>Dothideomycetidae</taxon>
        <taxon>Mycosphaerellales</taxon>
        <taxon>Mycosphaerellaceae</taxon>
        <taxon>Dothistroma</taxon>
    </lineage>
</organism>
<feature type="transmembrane region" description="Helical" evidence="14">
    <location>
        <begin position="386"/>
        <end position="405"/>
    </location>
</feature>
<keyword evidence="11" id="KW-0443">Lipid metabolism</keyword>
<evidence type="ECO:0000256" key="10">
    <source>
        <dbReference type="ARBA" id="ARBA00022989"/>
    </source>
</evidence>
<dbReference type="Gene3D" id="3.60.10.10">
    <property type="entry name" value="Endonuclease/exonuclease/phosphatase"/>
    <property type="match status" value="1"/>
</dbReference>
<reference evidence="16 17" key="2">
    <citation type="journal article" date="2012" name="PLoS Pathog.">
        <title>Diverse lifestyles and strategies of plant pathogenesis encoded in the genomes of eighteen Dothideomycetes fungi.</title>
        <authorList>
            <person name="Ohm R.A."/>
            <person name="Feau N."/>
            <person name="Henrissat B."/>
            <person name="Schoch C.L."/>
            <person name="Horwitz B.A."/>
            <person name="Barry K.W."/>
            <person name="Condon B.J."/>
            <person name="Copeland A.C."/>
            <person name="Dhillon B."/>
            <person name="Glaser F."/>
            <person name="Hesse C.N."/>
            <person name="Kosti I."/>
            <person name="LaButti K."/>
            <person name="Lindquist E.A."/>
            <person name="Lucas S."/>
            <person name="Salamov A.A."/>
            <person name="Bradshaw R.E."/>
            <person name="Ciuffetti L."/>
            <person name="Hamelin R.C."/>
            <person name="Kema G.H.J."/>
            <person name="Lawrence C."/>
            <person name="Scott J.A."/>
            <person name="Spatafora J.W."/>
            <person name="Turgeon B.G."/>
            <person name="de Wit P.J.G.M."/>
            <person name="Zhong S."/>
            <person name="Goodwin S.B."/>
            <person name="Grigoriev I.V."/>
        </authorList>
    </citation>
    <scope>NUCLEOTIDE SEQUENCE [LARGE SCALE GENOMIC DNA]</scope>
    <source>
        <strain evidence="17">NZE10 / CBS 128990</strain>
    </source>
</reference>
<evidence type="ECO:0000256" key="2">
    <source>
        <dbReference type="ARBA" id="ARBA00004760"/>
    </source>
</evidence>
<dbReference type="STRING" id="675120.N1PKE3"/>
<evidence type="ECO:0000256" key="4">
    <source>
        <dbReference type="ARBA" id="ARBA00006335"/>
    </source>
</evidence>
<comment type="pathway">
    <text evidence="3">Sphingolipid metabolism.</text>
</comment>
<protein>
    <recommendedName>
        <fullName evidence="15">Endonuclease/exonuclease/phosphatase domain-containing protein</fullName>
    </recommendedName>
</protein>
<comment type="similarity">
    <text evidence="4">Belongs to the neutral sphingomyelinase family.</text>
</comment>
<evidence type="ECO:0000313" key="16">
    <source>
        <dbReference type="EMBL" id="EME42030.1"/>
    </source>
</evidence>
<dbReference type="GO" id="GO:0004767">
    <property type="term" value="F:sphingomyelin phosphodiesterase activity"/>
    <property type="evidence" value="ECO:0007669"/>
    <property type="project" value="InterPro"/>
</dbReference>
<keyword evidence="17" id="KW-1185">Reference proteome</keyword>
<keyword evidence="8" id="KW-0460">Magnesium</keyword>
<feature type="region of interest" description="Disordered" evidence="13">
    <location>
        <begin position="462"/>
        <end position="493"/>
    </location>
</feature>
<accession>N1PKE3</accession>
<evidence type="ECO:0000256" key="12">
    <source>
        <dbReference type="ARBA" id="ARBA00023136"/>
    </source>
</evidence>
<keyword evidence="5 14" id="KW-0812">Transmembrane</keyword>
<feature type="compositionally biased region" description="Basic and acidic residues" evidence="13">
    <location>
        <begin position="471"/>
        <end position="493"/>
    </location>
</feature>
<evidence type="ECO:0000256" key="8">
    <source>
        <dbReference type="ARBA" id="ARBA00022842"/>
    </source>
</evidence>
<feature type="transmembrane region" description="Helical" evidence="14">
    <location>
        <begin position="411"/>
        <end position="437"/>
    </location>
</feature>
<evidence type="ECO:0000256" key="5">
    <source>
        <dbReference type="ARBA" id="ARBA00022692"/>
    </source>
</evidence>
<dbReference type="GO" id="GO:0071944">
    <property type="term" value="C:cell periphery"/>
    <property type="evidence" value="ECO:0007669"/>
    <property type="project" value="EnsemblFungi"/>
</dbReference>
<dbReference type="HOGENOM" id="CLU_034001_0_0_1"/>
<proteinExistence type="inferred from homology"/>
<keyword evidence="12 14" id="KW-0472">Membrane</keyword>
<dbReference type="FunFam" id="3.60.10.10:FF:000059">
    <property type="entry name" value="Inositol phosphosphingolipids phospholipase C"/>
    <property type="match status" value="1"/>
</dbReference>
<dbReference type="InterPro" id="IPR038772">
    <property type="entry name" value="Sph/SMPD2-like"/>
</dbReference>
<keyword evidence="10 14" id="KW-1133">Transmembrane helix</keyword>
<dbReference type="GO" id="GO:0046872">
    <property type="term" value="F:metal ion binding"/>
    <property type="evidence" value="ECO:0007669"/>
    <property type="project" value="UniProtKB-KW"/>
</dbReference>
<dbReference type="InterPro" id="IPR005135">
    <property type="entry name" value="Endo/exonuclease/phosphatase"/>
</dbReference>